<name>U7QSQ4_PHOTE</name>
<accession>U7QSQ4</accession>
<proteinExistence type="predicted"/>
<protein>
    <submittedName>
        <fullName evidence="1">Uncharacterized protein</fullName>
    </submittedName>
</protein>
<dbReference type="Proteomes" id="UP000017133">
    <property type="component" value="Unassembled WGS sequence"/>
</dbReference>
<dbReference type="AlphaFoldDB" id="U7QSQ4"/>
<comment type="caution">
    <text evidence="1">The sequence shown here is derived from an EMBL/GenBank/DDBJ whole genome shotgun (WGS) entry which is preliminary data.</text>
</comment>
<dbReference type="PATRIC" id="fig|1389415.4.peg.5072"/>
<sequence length="54" mass="5894">MPPYLGYWQTIIASLLAGEHNTASGNMKALGEARGVISLSGSEGIFWQELNYFC</sequence>
<organism evidence="1 2">
    <name type="scientific">Photorhabdus temperata J3</name>
    <dbReference type="NCBI Taxonomy" id="1389415"/>
    <lineage>
        <taxon>Bacteria</taxon>
        <taxon>Pseudomonadati</taxon>
        <taxon>Pseudomonadota</taxon>
        <taxon>Gammaproteobacteria</taxon>
        <taxon>Enterobacterales</taxon>
        <taxon>Morganellaceae</taxon>
        <taxon>Photorhabdus</taxon>
    </lineage>
</organism>
<evidence type="ECO:0000313" key="2">
    <source>
        <dbReference type="Proteomes" id="UP000017133"/>
    </source>
</evidence>
<reference evidence="1 2" key="1">
    <citation type="submission" date="2013-10" db="EMBL/GenBank/DDBJ databases">
        <title>Whole Genome Shotgun Sequence of Photorhabdus temperata J3.</title>
        <authorList>
            <person name="Park G.-S."/>
            <person name="Hong S.-J."/>
            <person name="Shin J.-H."/>
        </authorList>
    </citation>
    <scope>NUCLEOTIDE SEQUENCE [LARGE SCALE GENOMIC DNA]</scope>
    <source>
        <strain evidence="1 2">J3</strain>
    </source>
</reference>
<evidence type="ECO:0000313" key="1">
    <source>
        <dbReference type="EMBL" id="ERT10317.1"/>
    </source>
</evidence>
<gene>
    <name evidence="1" type="ORF">O185_25635</name>
</gene>
<keyword evidence="2" id="KW-1185">Reference proteome</keyword>
<dbReference type="EMBL" id="AXDT01000392">
    <property type="protein sequence ID" value="ERT10317.1"/>
    <property type="molecule type" value="Genomic_DNA"/>
</dbReference>